<dbReference type="SUPFAM" id="SSF52743">
    <property type="entry name" value="Subtilisin-like"/>
    <property type="match status" value="1"/>
</dbReference>
<dbReference type="OrthoDB" id="1911066at2759"/>
<dbReference type="InterPro" id="IPR000209">
    <property type="entry name" value="Peptidase_S8/S53_dom"/>
</dbReference>
<dbReference type="GO" id="GO:0006508">
    <property type="term" value="P:proteolysis"/>
    <property type="evidence" value="ECO:0007669"/>
    <property type="project" value="InterPro"/>
</dbReference>
<feature type="compositionally biased region" description="Polar residues" evidence="3">
    <location>
        <begin position="503"/>
        <end position="512"/>
    </location>
</feature>
<dbReference type="GeneID" id="68114235"/>
<name>A0A6A5BGK6_NAEFO</name>
<feature type="region of interest" description="Disordered" evidence="3">
    <location>
        <begin position="107"/>
        <end position="139"/>
    </location>
</feature>
<dbReference type="EMBL" id="VFQX01000057">
    <property type="protein sequence ID" value="KAF0973932.1"/>
    <property type="molecule type" value="Genomic_DNA"/>
</dbReference>
<dbReference type="AlphaFoldDB" id="A0A6A5BGK6"/>
<evidence type="ECO:0000256" key="4">
    <source>
        <dbReference type="SAM" id="SignalP"/>
    </source>
</evidence>
<evidence type="ECO:0000313" key="7">
    <source>
        <dbReference type="Proteomes" id="UP000444721"/>
    </source>
</evidence>
<keyword evidence="7" id="KW-1185">Reference proteome</keyword>
<feature type="region of interest" description="Disordered" evidence="3">
    <location>
        <begin position="280"/>
        <end position="303"/>
    </location>
</feature>
<feature type="compositionally biased region" description="Low complexity" evidence="3">
    <location>
        <begin position="130"/>
        <end position="139"/>
    </location>
</feature>
<dbReference type="Gene3D" id="3.40.50.200">
    <property type="entry name" value="Peptidase S8/S53 domain"/>
    <property type="match status" value="1"/>
</dbReference>
<dbReference type="InterPro" id="IPR051048">
    <property type="entry name" value="Peptidase_S8/S53_subtilisin"/>
</dbReference>
<reference evidence="6 7" key="1">
    <citation type="journal article" date="2019" name="Sci. Rep.">
        <title>Nanopore sequencing improves the draft genome of the human pathogenic amoeba Naegleria fowleri.</title>
        <authorList>
            <person name="Liechti N."/>
            <person name="Schurch N."/>
            <person name="Bruggmann R."/>
            <person name="Wittwer M."/>
        </authorList>
    </citation>
    <scope>NUCLEOTIDE SEQUENCE [LARGE SCALE GENOMIC DNA]</scope>
    <source>
        <strain evidence="6 7">ATCC 30894</strain>
    </source>
</reference>
<keyword evidence="4" id="KW-0732">Signal</keyword>
<dbReference type="VEuPathDB" id="AmoebaDB:NfTy_074910"/>
<dbReference type="PANTHER" id="PTHR43399">
    <property type="entry name" value="SUBTILISIN-RELATED"/>
    <property type="match status" value="1"/>
</dbReference>
<evidence type="ECO:0000256" key="3">
    <source>
        <dbReference type="SAM" id="MobiDB-lite"/>
    </source>
</evidence>
<dbReference type="Pfam" id="PF00082">
    <property type="entry name" value="Peptidase_S8"/>
    <property type="match status" value="1"/>
</dbReference>
<dbReference type="PROSITE" id="PS51892">
    <property type="entry name" value="SUBTILASE"/>
    <property type="match status" value="1"/>
</dbReference>
<dbReference type="RefSeq" id="XP_044558645.1">
    <property type="nucleotide sequence ID" value="XM_044710715.1"/>
</dbReference>
<dbReference type="PANTHER" id="PTHR43399:SF4">
    <property type="entry name" value="CELL WALL-ASSOCIATED PROTEASE"/>
    <property type="match status" value="1"/>
</dbReference>
<evidence type="ECO:0000313" key="6">
    <source>
        <dbReference type="EMBL" id="KAF0973932.1"/>
    </source>
</evidence>
<feature type="domain" description="Peptidase S8/S53" evidence="5">
    <location>
        <begin position="462"/>
        <end position="728"/>
    </location>
</feature>
<comment type="similarity">
    <text evidence="1 2">Belongs to the peptidase S8 family.</text>
</comment>
<evidence type="ECO:0000259" key="5">
    <source>
        <dbReference type="Pfam" id="PF00082"/>
    </source>
</evidence>
<organism evidence="6 7">
    <name type="scientific">Naegleria fowleri</name>
    <name type="common">Brain eating amoeba</name>
    <dbReference type="NCBI Taxonomy" id="5763"/>
    <lineage>
        <taxon>Eukaryota</taxon>
        <taxon>Discoba</taxon>
        <taxon>Heterolobosea</taxon>
        <taxon>Tetramitia</taxon>
        <taxon>Eutetramitia</taxon>
        <taxon>Vahlkampfiidae</taxon>
        <taxon>Naegleria</taxon>
    </lineage>
</organism>
<feature type="signal peptide" evidence="4">
    <location>
        <begin position="1"/>
        <end position="16"/>
    </location>
</feature>
<dbReference type="GO" id="GO:0004252">
    <property type="term" value="F:serine-type endopeptidase activity"/>
    <property type="evidence" value="ECO:0007669"/>
    <property type="project" value="InterPro"/>
</dbReference>
<comment type="caution">
    <text evidence="2">Lacks conserved residue(s) required for the propagation of feature annotation.</text>
</comment>
<dbReference type="VEuPathDB" id="AmoebaDB:NF0064830"/>
<evidence type="ECO:0000256" key="2">
    <source>
        <dbReference type="PROSITE-ProRule" id="PRU01240"/>
    </source>
</evidence>
<dbReference type="VEuPathDB" id="AmoebaDB:FDP41_007017"/>
<dbReference type="InterPro" id="IPR036852">
    <property type="entry name" value="Peptidase_S8/S53_dom_sf"/>
</dbReference>
<comment type="caution">
    <text evidence="6">The sequence shown here is derived from an EMBL/GenBank/DDBJ whole genome shotgun (WGS) entry which is preliminary data.</text>
</comment>
<evidence type="ECO:0000256" key="1">
    <source>
        <dbReference type="ARBA" id="ARBA00011073"/>
    </source>
</evidence>
<protein>
    <recommendedName>
        <fullName evidence="5">Peptidase S8/S53 domain-containing protein</fullName>
    </recommendedName>
</protein>
<proteinExistence type="inferred from homology"/>
<feature type="region of interest" description="Disordered" evidence="3">
    <location>
        <begin position="503"/>
        <end position="528"/>
    </location>
</feature>
<feature type="chain" id="PRO_5025506309" description="Peptidase S8/S53 domain-containing protein" evidence="4">
    <location>
        <begin position="17"/>
        <end position="748"/>
    </location>
</feature>
<accession>A0A6A5BGK6</accession>
<dbReference type="Proteomes" id="UP000444721">
    <property type="component" value="Unassembled WGS sequence"/>
</dbReference>
<gene>
    <name evidence="6" type="ORF">FDP41_007017</name>
</gene>
<sequence length="748" mass="82693">MTLLLLVVLLVQVIFSTTTHPHHRSPTHSASSSTTLNTRILSQRRHNSNHHNIHLVHPINDEEDDDFMDLLSDFSNYKDAYSKIEKVLSIHNKHYSNDQLTLLNRQRSSTSTGSNSGGGGGQSATNHYNTPPQQQQTSEPPLFTTLEEESDHDATTTITTSFEIPQQFILKFKESVKLTEKLKQEFEKSTSIQLLQYIPDHSYLIHVTPSQLNSLLIPSQQQSKPQQILSKSSPIMVSPNHQNVQQLDVSNIISKIIPLSPSLKINPTLKHEMENERIITTRCSSSGRTTPSSSYGNAGSGGSSSTVSGGTLIHIASSLVPNPFLTSQDIRDIAQQIRQVCERQYHMNVRFVRLISNRKIMLSVQLCSRSELNTLIDVLSHHPAVNWIERFDMERDGFMPENYHARLLIQGGKKWMKRGGSSSPSDLVTMTRPIGDTSPTAHRPSSSSSSLLGPFEAVGLTGKNQTVAISDSGLDFDHCFFYDPQVQVPILHSSQTIIIGTTNKQQEQDSSLTATTTTTTGNHPNRHNHDLDVLIQKLQSTTVTTTTTTSQQKEHRKIKAYVAFMDSKDGGHGHGSHTSGILTGQCLYPKSTICRHNGLAQDAKLVFFDVGCDLDGGCSCDSFDACPCYMYPDSKCPGGNKLVTPIDLYSGLFEPQYALGARISSNSLGGAIVYGYTQITAEIDKFQYDHDDFLVVWSAGNSGHKGYMTLTGPTKQAKNSLIVGASTNSIESWKEALQLRNYTERALF</sequence>